<feature type="domain" description="Glycosyl transferase family 1" evidence="3">
    <location>
        <begin position="386"/>
        <end position="548"/>
    </location>
</feature>
<dbReference type="GO" id="GO:0016757">
    <property type="term" value="F:glycosyltransferase activity"/>
    <property type="evidence" value="ECO:0007669"/>
    <property type="project" value="UniProtKB-KW"/>
</dbReference>
<dbReference type="Pfam" id="PF00534">
    <property type="entry name" value="Glycos_transf_1"/>
    <property type="match status" value="1"/>
</dbReference>
<feature type="signal peptide" evidence="2">
    <location>
        <begin position="1"/>
        <end position="15"/>
    </location>
</feature>
<comment type="caution">
    <text evidence="4">The sequence shown here is derived from an EMBL/GenBank/DDBJ whole genome shotgun (WGS) entry which is preliminary data.</text>
</comment>
<dbReference type="OrthoDB" id="72938at2759"/>
<evidence type="ECO:0000256" key="1">
    <source>
        <dbReference type="ARBA" id="ARBA00022676"/>
    </source>
</evidence>
<keyword evidence="1" id="KW-0808">Transferase</keyword>
<proteinExistence type="predicted"/>
<dbReference type="PANTHER" id="PTHR45947:SF3">
    <property type="entry name" value="SULFOQUINOVOSYL TRANSFERASE SQD2"/>
    <property type="match status" value="1"/>
</dbReference>
<keyword evidence="2" id="KW-0732">Signal</keyword>
<reference evidence="4 5" key="1">
    <citation type="submission" date="2013-11" db="EMBL/GenBank/DDBJ databases">
        <title>The Genome Sequence of Phytophthora parasitica P1976.</title>
        <authorList>
            <consortium name="The Broad Institute Genomics Platform"/>
            <person name="Russ C."/>
            <person name="Tyler B."/>
            <person name="Panabieres F."/>
            <person name="Shan W."/>
            <person name="Tripathy S."/>
            <person name="Grunwald N."/>
            <person name="Machado M."/>
            <person name="Johnson C.S."/>
            <person name="Walker B."/>
            <person name="Young S."/>
            <person name="Zeng Q."/>
            <person name="Gargeya S."/>
            <person name="Fitzgerald M."/>
            <person name="Haas B."/>
            <person name="Abouelleil A."/>
            <person name="Allen A.W."/>
            <person name="Alvarado L."/>
            <person name="Arachchi H.M."/>
            <person name="Berlin A.M."/>
            <person name="Chapman S.B."/>
            <person name="Gainer-Dewar J."/>
            <person name="Goldberg J."/>
            <person name="Griggs A."/>
            <person name="Gujja S."/>
            <person name="Hansen M."/>
            <person name="Howarth C."/>
            <person name="Imamovic A."/>
            <person name="Ireland A."/>
            <person name="Larimer J."/>
            <person name="McCowan C."/>
            <person name="Murphy C."/>
            <person name="Pearson M."/>
            <person name="Poon T.W."/>
            <person name="Priest M."/>
            <person name="Roberts A."/>
            <person name="Saif S."/>
            <person name="Shea T."/>
            <person name="Sisk P."/>
            <person name="Sykes S."/>
            <person name="Wortman J."/>
            <person name="Nusbaum C."/>
            <person name="Birren B."/>
        </authorList>
    </citation>
    <scope>NUCLEOTIDE SEQUENCE [LARGE SCALE GENOMIC DNA]</scope>
    <source>
        <strain evidence="4 5">P1976</strain>
    </source>
</reference>
<dbReference type="InterPro" id="IPR001296">
    <property type="entry name" value="Glyco_trans_1"/>
</dbReference>
<keyword evidence="1" id="KW-0328">Glycosyltransferase</keyword>
<evidence type="ECO:0000313" key="5">
    <source>
        <dbReference type="Proteomes" id="UP000028582"/>
    </source>
</evidence>
<dbReference type="Gene3D" id="3.40.50.2000">
    <property type="entry name" value="Glycogen Phosphorylase B"/>
    <property type="match status" value="2"/>
</dbReference>
<evidence type="ECO:0000313" key="4">
    <source>
        <dbReference type="EMBL" id="ETO86195.1"/>
    </source>
</evidence>
<dbReference type="EMBL" id="ANJA01000058">
    <property type="protein sequence ID" value="ETO86195.1"/>
    <property type="molecule type" value="Genomic_DNA"/>
</dbReference>
<gene>
    <name evidence="4" type="ORF">F444_00243</name>
</gene>
<evidence type="ECO:0000259" key="3">
    <source>
        <dbReference type="Pfam" id="PF00534"/>
    </source>
</evidence>
<dbReference type="CDD" id="cd03801">
    <property type="entry name" value="GT4_PimA-like"/>
    <property type="match status" value="1"/>
</dbReference>
<organism evidence="4 5">
    <name type="scientific">Phytophthora nicotianae P1976</name>
    <dbReference type="NCBI Taxonomy" id="1317066"/>
    <lineage>
        <taxon>Eukaryota</taxon>
        <taxon>Sar</taxon>
        <taxon>Stramenopiles</taxon>
        <taxon>Oomycota</taxon>
        <taxon>Peronosporomycetes</taxon>
        <taxon>Peronosporales</taxon>
        <taxon>Peronosporaceae</taxon>
        <taxon>Phytophthora</taxon>
    </lineage>
</organism>
<name>A0A081B4Y4_PHYNI</name>
<accession>A0A081B4Y4</accession>
<dbReference type="Proteomes" id="UP000028582">
    <property type="component" value="Unassembled WGS sequence"/>
</dbReference>
<protein>
    <recommendedName>
        <fullName evidence="3">Glycosyl transferase family 1 domain-containing protein</fullName>
    </recommendedName>
</protein>
<evidence type="ECO:0000256" key="2">
    <source>
        <dbReference type="SAM" id="SignalP"/>
    </source>
</evidence>
<dbReference type="PANTHER" id="PTHR45947">
    <property type="entry name" value="SULFOQUINOVOSYL TRANSFERASE SQD2"/>
    <property type="match status" value="1"/>
</dbReference>
<dbReference type="SUPFAM" id="SSF53756">
    <property type="entry name" value="UDP-Glycosyltransferase/glycogen phosphorylase"/>
    <property type="match status" value="1"/>
</dbReference>
<sequence>MWVFWVLELFVSVAASQPPRLEISFPAQHSWWQVNNDDGLLETLPVYFQTYNFRVPEDGFLLVTGDNIPEEGYRHISGANSLVLSGIDPGTHFWELQLRTWNEALKPVAEVTLHVEVVVDPSDENSPWRYKLREDEKKPEVLVNPTIADECGLSRREVLPVCYVSSTSRAFDGQKRMWLQVMEGLSSGGPGRGTVDFRFEVKSFERVEADAPFVHALRRLNVSVHGLPLEIARNDLSDEEATPDGAIEALLNSFYRQFPLTRHDSRKLSTLDQPALLQLRPPFAARVWNDLTDSLSSCAGGLIIFSNSRSLSDKLLVLASRLTGPRAIVMELANLHPTRVDVDILLAPSHFAKEHYSVVTNVRARNTFVLSTGVDTQRFTPATLISPGEHFVIGYVGRLSSEKSLGILLAAMKILAPICSHCRLRVVGDGPQKSQLQELAAEWGLLGTSVDFVDGVYNDEPELVREFREMHVFASPMFTETLGLAVLEAMSVGVPVVGFISAGTGEFLEDGLNCVAVMKATAETFAGALLQFIHDKERRLRIGRQARRTVVELFSTHRALEKYGRLYERAGRTINFSGRYKCHREEETFGGLAGENVEKTKGQS</sequence>
<dbReference type="AlphaFoldDB" id="A0A081B4Y4"/>
<dbReference type="InterPro" id="IPR050194">
    <property type="entry name" value="Glycosyltransferase_grp1"/>
</dbReference>
<feature type="chain" id="PRO_5012158435" description="Glycosyl transferase family 1 domain-containing protein" evidence="2">
    <location>
        <begin position="16"/>
        <end position="604"/>
    </location>
</feature>